<dbReference type="CDD" id="cd17324">
    <property type="entry name" value="MFS_NepI_like"/>
    <property type="match status" value="1"/>
</dbReference>
<feature type="transmembrane region" description="Helical" evidence="3">
    <location>
        <begin position="135"/>
        <end position="156"/>
    </location>
</feature>
<name>A0AAJ0C7C2_9PEZI</name>
<protein>
    <recommendedName>
        <fullName evidence="4">Major facilitator superfamily (MFS) profile domain-containing protein</fullName>
    </recommendedName>
</protein>
<evidence type="ECO:0000256" key="3">
    <source>
        <dbReference type="SAM" id="Phobius"/>
    </source>
</evidence>
<feature type="transmembrane region" description="Helical" evidence="3">
    <location>
        <begin position="262"/>
        <end position="287"/>
    </location>
</feature>
<dbReference type="GeneID" id="85312724"/>
<feature type="transmembrane region" description="Helical" evidence="3">
    <location>
        <begin position="334"/>
        <end position="357"/>
    </location>
</feature>
<gene>
    <name evidence="5" type="ORF">QBC33DRAFT_554653</name>
</gene>
<comment type="caution">
    <text evidence="5">The sequence shown here is derived from an EMBL/GenBank/DDBJ whole genome shotgun (WGS) entry which is preliminary data.</text>
</comment>
<feature type="transmembrane region" description="Helical" evidence="3">
    <location>
        <begin position="65"/>
        <end position="85"/>
    </location>
</feature>
<feature type="transmembrane region" description="Helical" evidence="3">
    <location>
        <begin position="162"/>
        <end position="181"/>
    </location>
</feature>
<dbReference type="Proteomes" id="UP001244011">
    <property type="component" value="Unassembled WGS sequence"/>
</dbReference>
<dbReference type="InterPro" id="IPR036259">
    <property type="entry name" value="MFS_trans_sf"/>
</dbReference>
<sequence length="435" mass="46993">MACKEINSPGKSSEDEKNADITPSNEDEASAEANEPQPPRLSLFRKTWEWKPKPARYDPDDPPKFSLSLNLLFSFATTFTVANLYYNQAILNRIADTFDVTFEKAASIATLMQAGYAAGLLLICPLGDIFLRRPFILGLIAFTATLWLGLCLTASFEVFAALSFICGMTTVTPQLMLPLVGDLAPPHRRASSLSIVVSGLALGMLIARLLSGIVANYTDWRNIYWVGLGAQYLTLALLYVFLPDYPSKNPEGLNYFRMLWSIVHILFTEPLLVQASLLSFLISAVFTSYWTTLSFLLSSPPYNYSPAAIGLFGLIGAAVICSAPIYSRLLVDRVVPLFSAVVGLAAELAGVAVGTFVGTRSVAGPVVQAVAIDLGGQCAQIANRAAIYGILPRARNRVNTAYMVASFLGQLTGTSVGNRLYAEGGWVYSGSCSSE</sequence>
<dbReference type="GO" id="GO:0016020">
    <property type="term" value="C:membrane"/>
    <property type="evidence" value="ECO:0007669"/>
    <property type="project" value="UniProtKB-SubCell"/>
</dbReference>
<feature type="region of interest" description="Disordered" evidence="2">
    <location>
        <begin position="1"/>
        <end position="42"/>
    </location>
</feature>
<dbReference type="PROSITE" id="PS50850">
    <property type="entry name" value="MFS"/>
    <property type="match status" value="1"/>
</dbReference>
<evidence type="ECO:0000256" key="2">
    <source>
        <dbReference type="SAM" id="MobiDB-lite"/>
    </source>
</evidence>
<keyword evidence="3" id="KW-0812">Transmembrane</keyword>
<proteinExistence type="predicted"/>
<reference evidence="5" key="1">
    <citation type="submission" date="2023-06" db="EMBL/GenBank/DDBJ databases">
        <title>Genome-scale phylogeny and comparative genomics of the fungal order Sordariales.</title>
        <authorList>
            <consortium name="Lawrence Berkeley National Laboratory"/>
            <person name="Hensen N."/>
            <person name="Bonometti L."/>
            <person name="Westerberg I."/>
            <person name="Brannstrom I.O."/>
            <person name="Guillou S."/>
            <person name="Cros-Aarteil S."/>
            <person name="Calhoun S."/>
            <person name="Haridas S."/>
            <person name="Kuo A."/>
            <person name="Mondo S."/>
            <person name="Pangilinan J."/>
            <person name="Riley R."/>
            <person name="Labutti K."/>
            <person name="Andreopoulos B."/>
            <person name="Lipzen A."/>
            <person name="Chen C."/>
            <person name="Yanf M."/>
            <person name="Daum C."/>
            <person name="Ng V."/>
            <person name="Clum A."/>
            <person name="Steindorff A."/>
            <person name="Ohm R."/>
            <person name="Martin F."/>
            <person name="Silar P."/>
            <person name="Natvig D."/>
            <person name="Lalanne C."/>
            <person name="Gautier V."/>
            <person name="Ament-Velasquez S.L."/>
            <person name="Kruys A."/>
            <person name="Hutchinson M.I."/>
            <person name="Powell A.J."/>
            <person name="Barry K."/>
            <person name="Miller A.N."/>
            <person name="Grigoriev I.V."/>
            <person name="Debuchy R."/>
            <person name="Gladieux P."/>
            <person name="Thoren M.H."/>
            <person name="Johannesson H."/>
        </authorList>
    </citation>
    <scope>NUCLEOTIDE SEQUENCE</scope>
    <source>
        <strain evidence="5">8032-3</strain>
    </source>
</reference>
<dbReference type="Gene3D" id="1.20.1250.20">
    <property type="entry name" value="MFS general substrate transporter like domains"/>
    <property type="match status" value="1"/>
</dbReference>
<dbReference type="AlphaFoldDB" id="A0AAJ0C7C2"/>
<evidence type="ECO:0000313" key="5">
    <source>
        <dbReference type="EMBL" id="KAK1771489.1"/>
    </source>
</evidence>
<feature type="transmembrane region" description="Helical" evidence="3">
    <location>
        <begin position="193"/>
        <end position="217"/>
    </location>
</feature>
<organism evidence="5 6">
    <name type="scientific">Phialemonium atrogriseum</name>
    <dbReference type="NCBI Taxonomy" id="1093897"/>
    <lineage>
        <taxon>Eukaryota</taxon>
        <taxon>Fungi</taxon>
        <taxon>Dikarya</taxon>
        <taxon>Ascomycota</taxon>
        <taxon>Pezizomycotina</taxon>
        <taxon>Sordariomycetes</taxon>
        <taxon>Sordariomycetidae</taxon>
        <taxon>Cephalothecales</taxon>
        <taxon>Cephalothecaceae</taxon>
        <taxon>Phialemonium</taxon>
    </lineage>
</organism>
<evidence type="ECO:0000259" key="4">
    <source>
        <dbReference type="PROSITE" id="PS50850"/>
    </source>
</evidence>
<feature type="domain" description="Major facilitator superfamily (MFS) profile" evidence="4">
    <location>
        <begin position="66"/>
        <end position="435"/>
    </location>
</feature>
<feature type="transmembrane region" description="Helical" evidence="3">
    <location>
        <begin position="105"/>
        <end position="123"/>
    </location>
</feature>
<dbReference type="InterPro" id="IPR011701">
    <property type="entry name" value="MFS"/>
</dbReference>
<feature type="transmembrane region" description="Helical" evidence="3">
    <location>
        <begin position="307"/>
        <end position="327"/>
    </location>
</feature>
<keyword evidence="3" id="KW-0472">Membrane</keyword>
<dbReference type="EMBL" id="MU838998">
    <property type="protein sequence ID" value="KAK1771489.1"/>
    <property type="molecule type" value="Genomic_DNA"/>
</dbReference>
<keyword evidence="3" id="KW-1133">Transmembrane helix</keyword>
<dbReference type="SUPFAM" id="SSF103473">
    <property type="entry name" value="MFS general substrate transporter"/>
    <property type="match status" value="1"/>
</dbReference>
<dbReference type="InterPro" id="IPR020846">
    <property type="entry name" value="MFS_dom"/>
</dbReference>
<evidence type="ECO:0000313" key="6">
    <source>
        <dbReference type="Proteomes" id="UP001244011"/>
    </source>
</evidence>
<dbReference type="PANTHER" id="PTHR42910:SF1">
    <property type="entry name" value="MAJOR FACILITATOR SUPERFAMILY (MFS) PROFILE DOMAIN-CONTAINING PROTEIN"/>
    <property type="match status" value="1"/>
</dbReference>
<dbReference type="Pfam" id="PF07690">
    <property type="entry name" value="MFS_1"/>
    <property type="match status" value="1"/>
</dbReference>
<dbReference type="RefSeq" id="XP_060287702.1">
    <property type="nucleotide sequence ID" value="XM_060429537.1"/>
</dbReference>
<accession>A0AAJ0C7C2</accession>
<keyword evidence="6" id="KW-1185">Reference proteome</keyword>
<dbReference type="GO" id="GO:0022857">
    <property type="term" value="F:transmembrane transporter activity"/>
    <property type="evidence" value="ECO:0007669"/>
    <property type="project" value="InterPro"/>
</dbReference>
<dbReference type="PANTHER" id="PTHR42910">
    <property type="entry name" value="TRANSPORTER SCO4007-RELATED"/>
    <property type="match status" value="1"/>
</dbReference>
<comment type="subcellular location">
    <subcellularLocation>
        <location evidence="1">Membrane</location>
        <topology evidence="1">Multi-pass membrane protein</topology>
    </subcellularLocation>
</comment>
<feature type="transmembrane region" description="Helical" evidence="3">
    <location>
        <begin position="223"/>
        <end position="242"/>
    </location>
</feature>
<evidence type="ECO:0000256" key="1">
    <source>
        <dbReference type="ARBA" id="ARBA00004141"/>
    </source>
</evidence>